<dbReference type="PATRIC" id="fig|267850.7.peg.2056"/>
<feature type="transmembrane region" description="Helical" evidence="6">
    <location>
        <begin position="393"/>
        <end position="410"/>
    </location>
</feature>
<evidence type="ECO:0000256" key="5">
    <source>
        <dbReference type="ARBA" id="ARBA00023136"/>
    </source>
</evidence>
<feature type="transmembrane region" description="Helical" evidence="6">
    <location>
        <begin position="193"/>
        <end position="209"/>
    </location>
</feature>
<evidence type="ECO:0000313" key="8">
    <source>
        <dbReference type="Proteomes" id="UP000027318"/>
    </source>
</evidence>
<keyword evidence="2" id="KW-1003">Cell membrane</keyword>
<dbReference type="RefSeq" id="WP_036547487.1">
    <property type="nucleotide sequence ID" value="NZ_JMSZ01000032.1"/>
</dbReference>
<evidence type="ECO:0000256" key="3">
    <source>
        <dbReference type="ARBA" id="ARBA00022692"/>
    </source>
</evidence>
<evidence type="ECO:0000256" key="1">
    <source>
        <dbReference type="ARBA" id="ARBA00004429"/>
    </source>
</evidence>
<comment type="subcellular location">
    <subcellularLocation>
        <location evidence="1">Cell inner membrane</location>
        <topology evidence="1">Multi-pass membrane protein</topology>
    </subcellularLocation>
</comment>
<keyword evidence="3 6" id="KW-0812">Transmembrane</keyword>
<evidence type="ECO:0000256" key="2">
    <source>
        <dbReference type="ARBA" id="ARBA00022475"/>
    </source>
</evidence>
<keyword evidence="4 6" id="KW-1133">Transmembrane helix</keyword>
<dbReference type="GO" id="GO:0015658">
    <property type="term" value="F:branched-chain amino acid transmembrane transporter activity"/>
    <property type="evidence" value="ECO:0007669"/>
    <property type="project" value="InterPro"/>
</dbReference>
<dbReference type="InterPro" id="IPR001851">
    <property type="entry name" value="ABC_transp_permease"/>
</dbReference>
<reference evidence="7 8" key="1">
    <citation type="journal article" date="2005" name="Int. J. Syst. Evol. Microbiol.">
        <title>Nitrincola lacisaponensis gen. nov., sp. nov., a novel alkaliphilic bacterium isolated from an alkaline, saline lake.</title>
        <authorList>
            <person name="Dimitriu P.A."/>
            <person name="Shukla S.K."/>
            <person name="Conradt J."/>
            <person name="Marquez M.C."/>
            <person name="Ventosa A."/>
            <person name="Maglia A."/>
            <person name="Peyton B.M."/>
            <person name="Pinkart H.C."/>
            <person name="Mormile M.R."/>
        </authorList>
    </citation>
    <scope>NUCLEOTIDE SEQUENCE [LARGE SCALE GENOMIC DNA]</scope>
    <source>
        <strain evidence="7 8">4CA</strain>
    </source>
</reference>
<feature type="transmembrane region" description="Helical" evidence="6">
    <location>
        <begin position="295"/>
        <end position="317"/>
    </location>
</feature>
<dbReference type="CDD" id="cd06581">
    <property type="entry name" value="TM_PBP1_LivM_like"/>
    <property type="match status" value="1"/>
</dbReference>
<feature type="transmembrane region" description="Helical" evidence="6">
    <location>
        <begin position="156"/>
        <end position="181"/>
    </location>
</feature>
<keyword evidence="5 6" id="KW-0472">Membrane</keyword>
<dbReference type="PANTHER" id="PTHR30482:SF10">
    <property type="entry name" value="HIGH-AFFINITY BRANCHED-CHAIN AMINO ACID TRANSPORT PROTEIN BRAE"/>
    <property type="match status" value="1"/>
</dbReference>
<dbReference type="InterPro" id="IPR043428">
    <property type="entry name" value="LivM-like"/>
</dbReference>
<comment type="caution">
    <text evidence="7">The sequence shown here is derived from an EMBL/GenBank/DDBJ whole genome shotgun (WGS) entry which is preliminary data.</text>
</comment>
<sequence length="423" mass="45866">MLMKLPMKETLLMVALAVAVLLLIQVMGTAYGVRVLVEASCYAIIALGLTIQWGYAGLFNAGIMGFVALGGFSAMLLTFPVNQSFWESELSGELGMAFLKLFAAIALVAAVLQLHRLSVPRSIRVPIILMVLATLYLWVVNGFAPVSQSIVSQYGFIGGFGLPVWAGWLVGGVLAGGVAYFIGHICLGLRSDYLAIATLGVAEIIKAFLKNSDWLTRGTLTVSPLPWPVPGAGEVGFVMARSLYLSVTAVLIAIIFYLLHRAYNGPWGRMMRAIRDNELSSSAMGKDVNQRRLEVFILGCVLMGIGGAALATFNGIFDPNGYLPLNHTFLVWVMVILGGPGNNLGTLFGAVFVYVIWVMSEPVALFILNSISYLGDLWFAWEAPSDFTSRALQARVFTIGLIITLVLRYAPNGLFPEKVQHHH</sequence>
<feature type="transmembrane region" description="Helical" evidence="6">
    <location>
        <begin position="363"/>
        <end position="381"/>
    </location>
</feature>
<dbReference type="EMBL" id="JMSZ01000032">
    <property type="protein sequence ID" value="KDE38959.1"/>
    <property type="molecule type" value="Genomic_DNA"/>
</dbReference>
<dbReference type="Proteomes" id="UP000027318">
    <property type="component" value="Unassembled WGS sequence"/>
</dbReference>
<feature type="transmembrane region" description="Helical" evidence="6">
    <location>
        <begin position="127"/>
        <end position="144"/>
    </location>
</feature>
<dbReference type="Pfam" id="PF02653">
    <property type="entry name" value="BPD_transp_2"/>
    <property type="match status" value="1"/>
</dbReference>
<dbReference type="AlphaFoldDB" id="A0A063XZU7"/>
<dbReference type="STRING" id="267850.ADINL_2088"/>
<protein>
    <submittedName>
        <fullName evidence="7">Branched-chain amino acid transport system permease protein LivM</fullName>
    </submittedName>
</protein>
<dbReference type="GO" id="GO:0005886">
    <property type="term" value="C:plasma membrane"/>
    <property type="evidence" value="ECO:0007669"/>
    <property type="project" value="UniProtKB-SubCell"/>
</dbReference>
<feature type="transmembrane region" description="Helical" evidence="6">
    <location>
        <begin position="66"/>
        <end position="85"/>
    </location>
</feature>
<feature type="transmembrane region" description="Helical" evidence="6">
    <location>
        <begin position="243"/>
        <end position="263"/>
    </location>
</feature>
<organism evidence="7 8">
    <name type="scientific">Nitrincola lacisaponensis</name>
    <dbReference type="NCBI Taxonomy" id="267850"/>
    <lineage>
        <taxon>Bacteria</taxon>
        <taxon>Pseudomonadati</taxon>
        <taxon>Pseudomonadota</taxon>
        <taxon>Gammaproteobacteria</taxon>
        <taxon>Oceanospirillales</taxon>
        <taxon>Oceanospirillaceae</taxon>
        <taxon>Nitrincola</taxon>
    </lineage>
</organism>
<accession>A0A063XZU7</accession>
<evidence type="ECO:0000256" key="6">
    <source>
        <dbReference type="SAM" id="Phobius"/>
    </source>
</evidence>
<keyword evidence="8" id="KW-1185">Reference proteome</keyword>
<name>A0A063XZU7_9GAMM</name>
<feature type="transmembrane region" description="Helical" evidence="6">
    <location>
        <begin position="329"/>
        <end position="356"/>
    </location>
</feature>
<dbReference type="PANTHER" id="PTHR30482">
    <property type="entry name" value="HIGH-AFFINITY BRANCHED-CHAIN AMINO ACID TRANSPORT SYSTEM PERMEASE"/>
    <property type="match status" value="1"/>
</dbReference>
<evidence type="ECO:0000313" key="7">
    <source>
        <dbReference type="EMBL" id="KDE38959.1"/>
    </source>
</evidence>
<proteinExistence type="predicted"/>
<gene>
    <name evidence="7" type="ORF">ADINL_2088</name>
</gene>
<evidence type="ECO:0000256" key="4">
    <source>
        <dbReference type="ARBA" id="ARBA00022989"/>
    </source>
</evidence>
<feature type="transmembrane region" description="Helical" evidence="6">
    <location>
        <begin position="97"/>
        <end position="115"/>
    </location>
</feature>